<organism evidence="4 5">
    <name type="scientific">Larkinella rosea</name>
    <dbReference type="NCBI Taxonomy" id="2025312"/>
    <lineage>
        <taxon>Bacteria</taxon>
        <taxon>Pseudomonadati</taxon>
        <taxon>Bacteroidota</taxon>
        <taxon>Cytophagia</taxon>
        <taxon>Cytophagales</taxon>
        <taxon>Spirosomataceae</taxon>
        <taxon>Larkinella</taxon>
    </lineage>
</organism>
<gene>
    <name evidence="4" type="ORF">EHT25_20280</name>
</gene>
<evidence type="ECO:0000313" key="4">
    <source>
        <dbReference type="EMBL" id="RRB02783.1"/>
    </source>
</evidence>
<feature type="transmembrane region" description="Helical" evidence="2">
    <location>
        <begin position="96"/>
        <end position="113"/>
    </location>
</feature>
<dbReference type="SUPFAM" id="SSF81901">
    <property type="entry name" value="HCP-like"/>
    <property type="match status" value="2"/>
</dbReference>
<dbReference type="InterPro" id="IPR006597">
    <property type="entry name" value="Sel1-like"/>
</dbReference>
<dbReference type="Proteomes" id="UP000271925">
    <property type="component" value="Unassembled WGS sequence"/>
</dbReference>
<dbReference type="Pfam" id="PF08238">
    <property type="entry name" value="Sel1"/>
    <property type="match status" value="5"/>
</dbReference>
<sequence>MKKLLLILLTGLILFSQNACTSRIAISKNTQRLHHSAERVDPYYEIKSKSKKAKNGLWLAPVLGTLVIGTLGYFGENKDKTPFTPAQRTDNTVKSAVAGAGIGLFFGGLGFLINERTTKGFEKVSASNFDNWLTSYGRRNHQNYVRYDKGDAMPLIIPKNQVKNYEAEERRKEEAAERERQRILAETKRQEEQYQYNLMMAGKSIDLDGYLTKHSDGAHYAEVKRMEPVYRAYLAALNGGLAESRTYLANPSNTFYREKIALRVRQIDNTLANAPLRKQALESFLGIHKPVNSVDCQKAMERAAAQNDVLANAWKGFFTYLGLGGFSVDEEMGIALAYENILTDMFKDAYKNREAEVLSIAGLAGIHENNAQIMSLTQDAAYKQNYLPAYYILGIQAYQAKDYTKAIEIFKDAHSKGMGKAAMMLGVIYENEGFGGKNAETAIEWYKKGVAANDGDAALKMAEMYYSGKHFPPNAEKTLEWAKIGADLGHTGSMVFLGKFLTEDHQNVSRDTKQALNYYREAADKGDREAMFALGILSYEGKALGFKDDKQAAYWIPRAAEAGQPQAMALAAKFYDEGTLLPKNSIKARFWYNQAKAKGIGNGSSQPKVDSPLESIFRHGDFSPTYTVVEDYYGNVQSVTPNLGSGLMGGLISGMFGSWFDRYQNQQTTINGMEHIMTKSNRKIYAGTITSRFRTPITLTAGQKISCKTTGTVSMGTFAGNSSANGLYDSMLSGYRITSAVNFGAVMGRINEGQWFKLGTDYNAEVEQNGQLELGVNDSDYASHRGYFDIRIEIKD</sequence>
<comment type="caution">
    <text evidence="4">The sequence shown here is derived from an EMBL/GenBank/DDBJ whole genome shotgun (WGS) entry which is preliminary data.</text>
</comment>
<feature type="transmembrane region" description="Helical" evidence="2">
    <location>
        <begin position="57"/>
        <end position="75"/>
    </location>
</feature>
<feature type="signal peptide" evidence="3">
    <location>
        <begin position="1"/>
        <end position="21"/>
    </location>
</feature>
<reference evidence="4 5" key="1">
    <citation type="submission" date="2018-11" db="EMBL/GenBank/DDBJ databases">
        <authorList>
            <person name="Zhou Z."/>
            <person name="Wang G."/>
        </authorList>
    </citation>
    <scope>NUCLEOTIDE SEQUENCE [LARGE SCALE GENOMIC DNA]</scope>
    <source>
        <strain evidence="4 5">KCTC52004</strain>
    </source>
</reference>
<dbReference type="PANTHER" id="PTHR11102:SF160">
    <property type="entry name" value="ERAD-ASSOCIATED E3 UBIQUITIN-PROTEIN LIGASE COMPONENT HRD3"/>
    <property type="match status" value="1"/>
</dbReference>
<name>A0A3P1BPE5_9BACT</name>
<keyword evidence="2" id="KW-0812">Transmembrane</keyword>
<keyword evidence="1" id="KW-0175">Coiled coil</keyword>
<keyword evidence="2" id="KW-0472">Membrane</keyword>
<evidence type="ECO:0000313" key="5">
    <source>
        <dbReference type="Proteomes" id="UP000271925"/>
    </source>
</evidence>
<proteinExistence type="predicted"/>
<dbReference type="InterPro" id="IPR050767">
    <property type="entry name" value="Sel1_AlgK"/>
</dbReference>
<keyword evidence="2" id="KW-1133">Transmembrane helix</keyword>
<keyword evidence="3" id="KW-0732">Signal</keyword>
<dbReference type="Gene3D" id="2.60.120.430">
    <property type="entry name" value="Galactose-binding lectin"/>
    <property type="match status" value="1"/>
</dbReference>
<evidence type="ECO:0000256" key="1">
    <source>
        <dbReference type="SAM" id="Coils"/>
    </source>
</evidence>
<evidence type="ECO:0000256" key="2">
    <source>
        <dbReference type="SAM" id="Phobius"/>
    </source>
</evidence>
<feature type="chain" id="PRO_5018092471" evidence="3">
    <location>
        <begin position="22"/>
        <end position="796"/>
    </location>
</feature>
<dbReference type="InterPro" id="IPR011990">
    <property type="entry name" value="TPR-like_helical_dom_sf"/>
</dbReference>
<keyword evidence="5" id="KW-1185">Reference proteome</keyword>
<evidence type="ECO:0000256" key="3">
    <source>
        <dbReference type="SAM" id="SignalP"/>
    </source>
</evidence>
<accession>A0A3P1BPE5</accession>
<dbReference type="Gene3D" id="1.25.40.10">
    <property type="entry name" value="Tetratricopeptide repeat domain"/>
    <property type="match status" value="1"/>
</dbReference>
<dbReference type="OrthoDB" id="936469at2"/>
<dbReference type="PANTHER" id="PTHR11102">
    <property type="entry name" value="SEL-1-LIKE PROTEIN"/>
    <property type="match status" value="1"/>
</dbReference>
<dbReference type="SMART" id="SM00671">
    <property type="entry name" value="SEL1"/>
    <property type="match status" value="6"/>
</dbReference>
<dbReference type="RefSeq" id="WP_124876946.1">
    <property type="nucleotide sequence ID" value="NZ_RQJO01000009.1"/>
</dbReference>
<dbReference type="EMBL" id="RQJO01000009">
    <property type="protein sequence ID" value="RRB02783.1"/>
    <property type="molecule type" value="Genomic_DNA"/>
</dbReference>
<feature type="coiled-coil region" evidence="1">
    <location>
        <begin position="162"/>
        <end position="193"/>
    </location>
</feature>
<protein>
    <submittedName>
        <fullName evidence="4">Sel1 repeat family protein</fullName>
    </submittedName>
</protein>
<dbReference type="AlphaFoldDB" id="A0A3P1BPE5"/>